<dbReference type="Proteomes" id="UP000198525">
    <property type="component" value="Unassembled WGS sequence"/>
</dbReference>
<reference evidence="10 11" key="1">
    <citation type="submission" date="2016-10" db="EMBL/GenBank/DDBJ databases">
        <authorList>
            <person name="de Groot N.N."/>
        </authorList>
    </citation>
    <scope>NUCLEOTIDE SEQUENCE [LARGE SCALE GENOMIC DNA]</scope>
    <source>
        <strain evidence="10 11">CGMCC 1.6133</strain>
    </source>
</reference>
<keyword evidence="3 8" id="KW-0004">4Fe-4S</keyword>
<organism evidence="10 11">
    <name type="scientific">Billgrantia gudaonensis</name>
    <dbReference type="NCBI Taxonomy" id="376427"/>
    <lineage>
        <taxon>Bacteria</taxon>
        <taxon>Pseudomonadati</taxon>
        <taxon>Pseudomonadota</taxon>
        <taxon>Gammaproteobacteria</taxon>
        <taxon>Oceanospirillales</taxon>
        <taxon>Halomonadaceae</taxon>
        <taxon>Billgrantia</taxon>
    </lineage>
</organism>
<name>A0A1G8U9A1_9GAMM</name>
<comment type="subunit">
    <text evidence="8">Homodimer.</text>
</comment>
<evidence type="ECO:0000259" key="9">
    <source>
        <dbReference type="PROSITE" id="PS51373"/>
    </source>
</evidence>
<dbReference type="PROSITE" id="PS51373">
    <property type="entry name" value="HIPIP"/>
    <property type="match status" value="1"/>
</dbReference>
<keyword evidence="11" id="KW-1185">Reference proteome</keyword>
<dbReference type="GO" id="GO:0009055">
    <property type="term" value="F:electron transfer activity"/>
    <property type="evidence" value="ECO:0007669"/>
    <property type="project" value="InterPro"/>
</dbReference>
<dbReference type="InterPro" id="IPR000170">
    <property type="entry name" value="High_potential_FeS_prot"/>
</dbReference>
<feature type="domain" description="High potential iron-sulfur proteins family profile" evidence="9">
    <location>
        <begin position="33"/>
        <end position="104"/>
    </location>
</feature>
<keyword evidence="4 8" id="KW-0479">Metal-binding</keyword>
<dbReference type="RefSeq" id="WP_089684911.1">
    <property type="nucleotide sequence ID" value="NZ_FNES01000005.1"/>
</dbReference>
<dbReference type="OrthoDB" id="5298540at2"/>
<evidence type="ECO:0000256" key="5">
    <source>
        <dbReference type="ARBA" id="ARBA00022982"/>
    </source>
</evidence>
<sequence length="104" mass="11703">MIDERRRFFLRQGLLGLVVLPLGAGMLARRPAAQELPYLDPEREEARALGYVENAREADGHPGYSAGETCRNCLFFEANTQGCQIFPQYRVTPDGWCQSWAPAD</sequence>
<evidence type="ECO:0000256" key="7">
    <source>
        <dbReference type="ARBA" id="ARBA00023014"/>
    </source>
</evidence>
<protein>
    <recommendedName>
        <fullName evidence="8">High-potential iron-sulfur protein</fullName>
        <shortName evidence="8">HiPIP</shortName>
    </recommendedName>
</protein>
<dbReference type="EMBL" id="FNES01000005">
    <property type="protein sequence ID" value="SDJ50386.1"/>
    <property type="molecule type" value="Genomic_DNA"/>
</dbReference>
<keyword evidence="6 8" id="KW-0408">Iron</keyword>
<dbReference type="STRING" id="376427.SAMN04487954_105110"/>
<comment type="similarity">
    <text evidence="8">Belongs to the high-potential iron-sulfur protein (HiPIP) family.</text>
</comment>
<keyword evidence="2 8" id="KW-0813">Transport</keyword>
<evidence type="ECO:0000256" key="3">
    <source>
        <dbReference type="ARBA" id="ARBA00022485"/>
    </source>
</evidence>
<dbReference type="SUPFAM" id="SSF57652">
    <property type="entry name" value="HIPIP (high potential iron protein)"/>
    <property type="match status" value="1"/>
</dbReference>
<evidence type="ECO:0000256" key="8">
    <source>
        <dbReference type="RuleBase" id="RU000620"/>
    </source>
</evidence>
<dbReference type="AlphaFoldDB" id="A0A1G8U9A1"/>
<keyword evidence="5 8" id="KW-0249">Electron transport</keyword>
<evidence type="ECO:0000313" key="11">
    <source>
        <dbReference type="Proteomes" id="UP000198525"/>
    </source>
</evidence>
<dbReference type="InterPro" id="IPR036369">
    <property type="entry name" value="HIPIP_sf"/>
</dbReference>
<dbReference type="Pfam" id="PF01355">
    <property type="entry name" value="HIPIP"/>
    <property type="match status" value="1"/>
</dbReference>
<dbReference type="GO" id="GO:0051539">
    <property type="term" value="F:4 iron, 4 sulfur cluster binding"/>
    <property type="evidence" value="ECO:0007669"/>
    <property type="project" value="UniProtKB-KW"/>
</dbReference>
<evidence type="ECO:0000256" key="6">
    <source>
        <dbReference type="ARBA" id="ARBA00023004"/>
    </source>
</evidence>
<dbReference type="GO" id="GO:0019646">
    <property type="term" value="P:aerobic electron transport chain"/>
    <property type="evidence" value="ECO:0007669"/>
    <property type="project" value="InterPro"/>
</dbReference>
<evidence type="ECO:0000256" key="4">
    <source>
        <dbReference type="ARBA" id="ARBA00022723"/>
    </source>
</evidence>
<dbReference type="Gene3D" id="4.10.490.10">
    <property type="entry name" value="High potential iron-sulphur protein"/>
    <property type="match status" value="1"/>
</dbReference>
<evidence type="ECO:0000256" key="2">
    <source>
        <dbReference type="ARBA" id="ARBA00022448"/>
    </source>
</evidence>
<dbReference type="GO" id="GO:0046872">
    <property type="term" value="F:metal ion binding"/>
    <property type="evidence" value="ECO:0007669"/>
    <property type="project" value="UniProtKB-KW"/>
</dbReference>
<accession>A0A1G8U9A1</accession>
<comment type="function">
    <text evidence="1 8">Specific class of high-redox-potential 4Fe-4S ferredoxins. Functions in anaerobic electron transport in most purple and in some other photosynthetic bacteria and in at least one genus (Paracoccus) of halophilic, denitrifying bacteria.</text>
</comment>
<gene>
    <name evidence="10" type="ORF">SAMN04487954_105110</name>
</gene>
<proteinExistence type="inferred from homology"/>
<keyword evidence="7 8" id="KW-0411">Iron-sulfur</keyword>
<evidence type="ECO:0000256" key="1">
    <source>
        <dbReference type="ARBA" id="ARBA00002137"/>
    </source>
</evidence>
<evidence type="ECO:0000313" key="10">
    <source>
        <dbReference type="EMBL" id="SDJ50386.1"/>
    </source>
</evidence>